<dbReference type="WBParaSite" id="PSAMB.scaffold2375size23543.g17589.t1">
    <property type="protein sequence ID" value="PSAMB.scaffold2375size23543.g17589.t1"/>
    <property type="gene ID" value="PSAMB.scaffold2375size23543.g17589"/>
</dbReference>
<dbReference type="PROSITE" id="PS51450">
    <property type="entry name" value="LRR"/>
    <property type="match status" value="1"/>
</dbReference>
<dbReference type="Proteomes" id="UP000887566">
    <property type="component" value="Unplaced"/>
</dbReference>
<keyword evidence="8" id="KW-1185">Reference proteome</keyword>
<keyword evidence="1" id="KW-0433">Leucine-rich repeat</keyword>
<sequence>MEKRIELEMRGRTPAEVTELNLDNCRATGISGLTEEFSNLEALSLINVGLTSLKGFPKLASLKRLEMSDNRVSSNLEHLHGCANITHLNLSGNKIKDVASLEPLKDLKNLKSLDLFNCEVTATEKYREEVFKLLPQLKYLDGFDAEDREAEDSDEDGIGEDGDEDEIENEVDGDEEGDDDDEDDDDGDEVGLDYLQSSRALQDEDETEDFAPRKADDEDDNVSDDDDDDASGGANESRGTKRKHEDEEAEGD</sequence>
<dbReference type="SUPFAM" id="SSF52058">
    <property type="entry name" value="L domain-like"/>
    <property type="match status" value="1"/>
</dbReference>
<evidence type="ECO:0000256" key="4">
    <source>
        <dbReference type="ARBA" id="ARBA00056686"/>
    </source>
</evidence>
<evidence type="ECO:0000256" key="1">
    <source>
        <dbReference type="ARBA" id="ARBA00022614"/>
    </source>
</evidence>
<organism evidence="8 9">
    <name type="scientific">Plectus sambesii</name>
    <dbReference type="NCBI Taxonomy" id="2011161"/>
    <lineage>
        <taxon>Eukaryota</taxon>
        <taxon>Metazoa</taxon>
        <taxon>Ecdysozoa</taxon>
        <taxon>Nematoda</taxon>
        <taxon>Chromadorea</taxon>
        <taxon>Plectida</taxon>
        <taxon>Plectina</taxon>
        <taxon>Plectoidea</taxon>
        <taxon>Plectidae</taxon>
        <taxon>Plectus</taxon>
    </lineage>
</organism>
<feature type="compositionally biased region" description="Acidic residues" evidence="6">
    <location>
        <begin position="217"/>
        <end position="230"/>
    </location>
</feature>
<reference evidence="9" key="1">
    <citation type="submission" date="2022-11" db="UniProtKB">
        <authorList>
            <consortium name="WormBaseParasite"/>
        </authorList>
    </citation>
    <scope>IDENTIFICATION</scope>
</reference>
<evidence type="ECO:0000256" key="5">
    <source>
        <dbReference type="ARBA" id="ARBA00067860"/>
    </source>
</evidence>
<comment type="similarity">
    <text evidence="3">Belongs to the ANP32 family.</text>
</comment>
<dbReference type="InterPro" id="IPR045081">
    <property type="entry name" value="AN32"/>
</dbReference>
<dbReference type="AlphaFoldDB" id="A0A914VTD4"/>
<evidence type="ECO:0000259" key="7">
    <source>
        <dbReference type="SMART" id="SM00446"/>
    </source>
</evidence>
<dbReference type="SMART" id="SM00446">
    <property type="entry name" value="LRRcap"/>
    <property type="match status" value="1"/>
</dbReference>
<dbReference type="InterPro" id="IPR032675">
    <property type="entry name" value="LRR_dom_sf"/>
</dbReference>
<feature type="region of interest" description="Disordered" evidence="6">
    <location>
        <begin position="147"/>
        <end position="252"/>
    </location>
</feature>
<accession>A0A914VTD4</accession>
<evidence type="ECO:0000256" key="3">
    <source>
        <dbReference type="ARBA" id="ARBA00025777"/>
    </source>
</evidence>
<dbReference type="GO" id="GO:0042393">
    <property type="term" value="F:histone binding"/>
    <property type="evidence" value="ECO:0007669"/>
    <property type="project" value="TreeGrafter"/>
</dbReference>
<protein>
    <recommendedName>
        <fullName evidence="5">Acidic leucine-rich nuclear phosphoprotein 32 family member A</fullName>
    </recommendedName>
</protein>
<evidence type="ECO:0000313" key="9">
    <source>
        <dbReference type="WBParaSite" id="PSAMB.scaffold2375size23543.g17589.t1"/>
    </source>
</evidence>
<name>A0A914VTD4_9BILA</name>
<dbReference type="Gene3D" id="3.80.10.10">
    <property type="entry name" value="Ribonuclease Inhibitor"/>
    <property type="match status" value="1"/>
</dbReference>
<dbReference type="InterPro" id="IPR003603">
    <property type="entry name" value="U2A'_phosphoprotein32A_C"/>
</dbReference>
<evidence type="ECO:0000256" key="6">
    <source>
        <dbReference type="SAM" id="MobiDB-lite"/>
    </source>
</evidence>
<evidence type="ECO:0000256" key="2">
    <source>
        <dbReference type="ARBA" id="ARBA00022737"/>
    </source>
</evidence>
<proteinExistence type="inferred from homology"/>
<feature type="compositionally biased region" description="Acidic residues" evidence="6">
    <location>
        <begin position="147"/>
        <end position="191"/>
    </location>
</feature>
<dbReference type="FunFam" id="3.80.10.10:FF:000003">
    <property type="entry name" value="Acidic leucine-rich nuclear phosphoprotein 32 family member A"/>
    <property type="match status" value="1"/>
</dbReference>
<evidence type="ECO:0000313" key="8">
    <source>
        <dbReference type="Proteomes" id="UP000887566"/>
    </source>
</evidence>
<dbReference type="GO" id="GO:0005634">
    <property type="term" value="C:nucleus"/>
    <property type="evidence" value="ECO:0007669"/>
    <property type="project" value="TreeGrafter"/>
</dbReference>
<keyword evidence="2" id="KW-0677">Repeat</keyword>
<comment type="function">
    <text evidence="4">Implicated in a number of cellular processes, including proliferation, differentiation, caspase-dependent and caspase-independent apoptosis, suppression of transformation (tumor suppressor), inhibition of protein phosphatase 2A, regulation of mRNA trafficking and stability, and inhibition of acetyltransferases as part of the INHAT (inhibitor of histone acetyltransferases) complex.</text>
</comment>
<dbReference type="PANTHER" id="PTHR11375">
    <property type="entry name" value="ACIDIC LEUCINE-RICH NUCLEAR PHOSPHOPROTEIN 32"/>
    <property type="match status" value="1"/>
</dbReference>
<dbReference type="PANTHER" id="PTHR11375:SF0">
    <property type="entry name" value="ACIDIC LEUCINE-RICH NUCLEAR PHOSPHOPROTEIN 32 FAMILY MEMBER A"/>
    <property type="match status" value="1"/>
</dbReference>
<dbReference type="Pfam" id="PF14580">
    <property type="entry name" value="LRR_9"/>
    <property type="match status" value="1"/>
</dbReference>
<feature type="domain" description="U2A'/phosphoprotein 32 family A C-terminal" evidence="7">
    <location>
        <begin position="123"/>
        <end position="141"/>
    </location>
</feature>
<dbReference type="InterPro" id="IPR001611">
    <property type="entry name" value="Leu-rich_rpt"/>
</dbReference>